<gene>
    <name evidence="7" type="ORF">Baya_0347</name>
</gene>
<evidence type="ECO:0000256" key="4">
    <source>
        <dbReference type="PROSITE-ProRule" id="PRU01161"/>
    </source>
</evidence>
<dbReference type="Gene3D" id="3.40.1090.10">
    <property type="entry name" value="Cytosolic phospholipase A2 catalytic domain"/>
    <property type="match status" value="2"/>
</dbReference>
<feature type="short sequence motif" description="GXGXXG" evidence="4">
    <location>
        <begin position="14"/>
        <end position="19"/>
    </location>
</feature>
<feature type="region of interest" description="Disordered" evidence="5">
    <location>
        <begin position="466"/>
        <end position="511"/>
    </location>
</feature>
<dbReference type="SUPFAM" id="SSF52151">
    <property type="entry name" value="FabD/lysophospholipase-like"/>
    <property type="match status" value="1"/>
</dbReference>
<proteinExistence type="predicted"/>
<dbReference type="InterPro" id="IPR002641">
    <property type="entry name" value="PNPLA_dom"/>
</dbReference>
<dbReference type="GO" id="GO:0005737">
    <property type="term" value="C:cytoplasm"/>
    <property type="evidence" value="ECO:0007669"/>
    <property type="project" value="TreeGrafter"/>
</dbReference>
<dbReference type="PROSITE" id="PS51635">
    <property type="entry name" value="PNPLA"/>
    <property type="match status" value="1"/>
</dbReference>
<keyword evidence="2 4" id="KW-0378">Hydrolase</keyword>
<feature type="compositionally biased region" description="Basic and acidic residues" evidence="5">
    <location>
        <begin position="283"/>
        <end position="297"/>
    </location>
</feature>
<evidence type="ECO:0000259" key="6">
    <source>
        <dbReference type="PROSITE" id="PS51635"/>
    </source>
</evidence>
<keyword evidence="3 4" id="KW-0443">Lipid metabolism</keyword>
<dbReference type="GO" id="GO:0019433">
    <property type="term" value="P:triglyceride catabolic process"/>
    <property type="evidence" value="ECO:0007669"/>
    <property type="project" value="TreeGrafter"/>
</dbReference>
<dbReference type="OrthoDB" id="197155at2759"/>
<evidence type="ECO:0000256" key="3">
    <source>
        <dbReference type="ARBA" id="ARBA00023098"/>
    </source>
</evidence>
<dbReference type="GO" id="GO:0005811">
    <property type="term" value="C:lipid droplet"/>
    <property type="evidence" value="ECO:0007669"/>
    <property type="project" value="TreeGrafter"/>
</dbReference>
<dbReference type="EMBL" id="VCAZ01000001">
    <property type="protein sequence ID" value="TSK13473.1"/>
    <property type="molecule type" value="Genomic_DNA"/>
</dbReference>
<dbReference type="Proteomes" id="UP000319801">
    <property type="component" value="Unassembled WGS sequence"/>
</dbReference>
<dbReference type="CDD" id="cd07220">
    <property type="entry name" value="Pat_PNPLA2"/>
    <property type="match status" value="1"/>
</dbReference>
<protein>
    <recommendedName>
        <fullName evidence="1">triacylglycerol lipase</fullName>
        <ecNumber evidence="1">3.1.1.3</ecNumber>
    </recommendedName>
</protein>
<feature type="active site" description="Proton acceptor" evidence="4">
    <location>
        <position position="166"/>
    </location>
</feature>
<organism evidence="7 8">
    <name type="scientific">Bagarius yarrelli</name>
    <name type="common">Goonch</name>
    <name type="synonym">Bagrus yarrelli</name>
    <dbReference type="NCBI Taxonomy" id="175774"/>
    <lineage>
        <taxon>Eukaryota</taxon>
        <taxon>Metazoa</taxon>
        <taxon>Chordata</taxon>
        <taxon>Craniata</taxon>
        <taxon>Vertebrata</taxon>
        <taxon>Euteleostomi</taxon>
        <taxon>Actinopterygii</taxon>
        <taxon>Neopterygii</taxon>
        <taxon>Teleostei</taxon>
        <taxon>Ostariophysi</taxon>
        <taxon>Siluriformes</taxon>
        <taxon>Sisoridae</taxon>
        <taxon>Sisorinae</taxon>
        <taxon>Bagarius</taxon>
    </lineage>
</organism>
<dbReference type="GO" id="GO:0010898">
    <property type="term" value="P:positive regulation of triglyceride catabolic process"/>
    <property type="evidence" value="ECO:0007669"/>
    <property type="project" value="InterPro"/>
</dbReference>
<dbReference type="InterPro" id="IPR016035">
    <property type="entry name" value="Acyl_Trfase/lysoPLipase"/>
</dbReference>
<feature type="domain" description="PNPLA" evidence="6">
    <location>
        <begin position="10"/>
        <end position="179"/>
    </location>
</feature>
<dbReference type="Pfam" id="PF01734">
    <property type="entry name" value="Patatin"/>
    <property type="match status" value="1"/>
</dbReference>
<feature type="short sequence motif" description="DGA/G" evidence="4">
    <location>
        <begin position="166"/>
        <end position="168"/>
    </location>
</feature>
<dbReference type="FunFam" id="3.40.1090.10:FF:000003">
    <property type="entry name" value="Patatin-like phospholipase domain-containing protein 2"/>
    <property type="match status" value="1"/>
</dbReference>
<reference evidence="7 8" key="1">
    <citation type="journal article" date="2019" name="Genome Biol. Evol.">
        <title>Whole-Genome Sequencing of the Giant Devil Catfish, Bagarius yarrelli.</title>
        <authorList>
            <person name="Jiang W."/>
            <person name="Lv Y."/>
            <person name="Cheng L."/>
            <person name="Yang K."/>
            <person name="Chao B."/>
            <person name="Wang X."/>
            <person name="Li Y."/>
            <person name="Pan X."/>
            <person name="You X."/>
            <person name="Zhang Y."/>
            <person name="Yang J."/>
            <person name="Li J."/>
            <person name="Zhang X."/>
            <person name="Liu S."/>
            <person name="Sun C."/>
            <person name="Yang J."/>
            <person name="Shi Q."/>
        </authorList>
    </citation>
    <scope>NUCLEOTIDE SEQUENCE [LARGE SCALE GENOMIC DNA]</scope>
    <source>
        <strain evidence="7">JWS20170419001</strain>
        <tissue evidence="7">Muscle</tissue>
    </source>
</reference>
<evidence type="ECO:0000313" key="7">
    <source>
        <dbReference type="EMBL" id="TSK13473.1"/>
    </source>
</evidence>
<feature type="region of interest" description="Disordered" evidence="5">
    <location>
        <begin position="268"/>
        <end position="297"/>
    </location>
</feature>
<evidence type="ECO:0000313" key="8">
    <source>
        <dbReference type="Proteomes" id="UP000319801"/>
    </source>
</evidence>
<feature type="compositionally biased region" description="Polar residues" evidence="5">
    <location>
        <begin position="466"/>
        <end position="476"/>
    </location>
</feature>
<dbReference type="GO" id="GO:0004806">
    <property type="term" value="F:triacylglycerol lipase activity"/>
    <property type="evidence" value="ECO:0007669"/>
    <property type="project" value="UniProtKB-EC"/>
</dbReference>
<name>A0A556THZ8_BAGYA</name>
<dbReference type="GO" id="GO:0016020">
    <property type="term" value="C:membrane"/>
    <property type="evidence" value="ECO:0007669"/>
    <property type="project" value="TreeGrafter"/>
</dbReference>
<sequence length="511" mass="56515">MFPLDTPWNISFAGCGFLGIYHIGVASCLQQQAPFLVENAQHIYGASAGALTATALVSGACLGEAGASIIDVAKEARKRFLGPMHPAFNLVKIMRGMMGRVLPSDAYSKATGRLGISLTRVTDGENVLVSQFNSNDELVQACVCSAFIPVYCGLIPPSLQGVRYVDGGITDNLPQYALKNTITVSPFSGESDICPRDSSSTNLHELRFTNTSIQFTLSNLYRVTRALFPPDPQVLETMCRQGYKDALYFLKKNGLLQFPRPQHSLSNGVMRVEEDSENENEDDQRHGREREITPGSHESVEDHIFEHLPPQLHRALIAACEERQHPLRSLSNMLPVRMLSAILMPCTLPLESALSLSIRLLEWLPDVQEDVGWIKDQTVMLLNNALHQARRNVSQHLVARLPYQMELRHAQSVPASFSAANLLPGWVCRRSSSVLEAIQRLEQYQRQLLPSLFCINLNLHGSFSTGSSQTMASTSPPIHEDMDEGLTMHPVGPGFDASLSQNHQMEERSVS</sequence>
<dbReference type="AlphaFoldDB" id="A0A556THZ8"/>
<feature type="short sequence motif" description="GXSXG" evidence="4">
    <location>
        <begin position="45"/>
        <end position="49"/>
    </location>
</feature>
<dbReference type="EC" id="3.1.1.3" evidence="1"/>
<accession>A0A556THZ8</accession>
<comment type="caution">
    <text evidence="7">The sequence shown here is derived from an EMBL/GenBank/DDBJ whole genome shotgun (WGS) entry which is preliminary data.</text>
</comment>
<dbReference type="PANTHER" id="PTHR12406:SF29">
    <property type="entry name" value="PATATIN-LIKE PHOSPHOLIPASE DOMAIN-CONTAINING PROTEIN 2"/>
    <property type="match status" value="1"/>
</dbReference>
<evidence type="ECO:0000256" key="5">
    <source>
        <dbReference type="SAM" id="MobiDB-lite"/>
    </source>
</evidence>
<evidence type="ECO:0000256" key="1">
    <source>
        <dbReference type="ARBA" id="ARBA00013279"/>
    </source>
</evidence>
<dbReference type="PANTHER" id="PTHR12406">
    <property type="entry name" value="CALCIUM-INDEPENDENT PHOSPHOLIPASE A2 IPLA2 -RELATED"/>
    <property type="match status" value="1"/>
</dbReference>
<feature type="active site" description="Nucleophile" evidence="4">
    <location>
        <position position="47"/>
    </location>
</feature>
<keyword evidence="8" id="KW-1185">Reference proteome</keyword>
<dbReference type="InterPro" id="IPR033562">
    <property type="entry name" value="PLPL"/>
</dbReference>
<evidence type="ECO:0000256" key="2">
    <source>
        <dbReference type="ARBA" id="ARBA00022801"/>
    </source>
</evidence>
<dbReference type="InterPro" id="IPR033903">
    <property type="entry name" value="PNPLA2"/>
</dbReference>
<keyword evidence="4" id="KW-0442">Lipid degradation</keyword>
<dbReference type="GO" id="GO:0055088">
    <property type="term" value="P:lipid homeostasis"/>
    <property type="evidence" value="ECO:0007669"/>
    <property type="project" value="TreeGrafter"/>
</dbReference>